<dbReference type="EMBL" id="FNFY01000035">
    <property type="protein sequence ID" value="SDL26518.1"/>
    <property type="molecule type" value="Genomic_DNA"/>
</dbReference>
<evidence type="ECO:0008006" key="3">
    <source>
        <dbReference type="Google" id="ProtNLM"/>
    </source>
</evidence>
<dbReference type="AlphaFoldDB" id="A0A1G9IMN1"/>
<name>A0A1G9IMN1_9BACL</name>
<evidence type="ECO:0000313" key="1">
    <source>
        <dbReference type="EMBL" id="SDL26518.1"/>
    </source>
</evidence>
<organism evidence="1 2">
    <name type="scientific">Lacicoccus qingdaonensis</name>
    <dbReference type="NCBI Taxonomy" id="576118"/>
    <lineage>
        <taxon>Bacteria</taxon>
        <taxon>Bacillati</taxon>
        <taxon>Bacillota</taxon>
        <taxon>Bacilli</taxon>
        <taxon>Bacillales</taxon>
        <taxon>Salinicoccaceae</taxon>
        <taxon>Lacicoccus</taxon>
    </lineage>
</organism>
<dbReference type="NCBIfam" id="NF046040">
    <property type="entry name" value="RelB_antitoxin"/>
    <property type="match status" value="1"/>
</dbReference>
<protein>
    <recommendedName>
        <fullName evidence="3">CopG family transcriptional regulator</fullName>
    </recommendedName>
</protein>
<gene>
    <name evidence="1" type="ORF">SAMN05216216_13521</name>
</gene>
<sequence>MPMNTIIVRMNKHEQKIFEEYAKMHDKPLSTIMKEALYKRIEDELDKESIRAYEADIQDDEVDVHSHEDMKKQLRL</sequence>
<accession>A0A1G9IMN1</accession>
<dbReference type="InterPro" id="IPR046257">
    <property type="entry name" value="DUF6290"/>
</dbReference>
<reference evidence="2" key="1">
    <citation type="submission" date="2016-10" db="EMBL/GenBank/DDBJ databases">
        <authorList>
            <person name="Varghese N."/>
            <person name="Submissions S."/>
        </authorList>
    </citation>
    <scope>NUCLEOTIDE SEQUENCE [LARGE SCALE GENOMIC DNA]</scope>
    <source>
        <strain evidence="2">CGMCC 1.8895</strain>
    </source>
</reference>
<proteinExistence type="predicted"/>
<dbReference type="Pfam" id="PF19807">
    <property type="entry name" value="DUF6290"/>
    <property type="match status" value="1"/>
</dbReference>
<evidence type="ECO:0000313" key="2">
    <source>
        <dbReference type="Proteomes" id="UP000199008"/>
    </source>
</evidence>
<keyword evidence="2" id="KW-1185">Reference proteome</keyword>
<dbReference type="Proteomes" id="UP000199008">
    <property type="component" value="Unassembled WGS sequence"/>
</dbReference>